<dbReference type="EMBL" id="CADCSY010000110">
    <property type="protein sequence ID" value="CAA9255587.1"/>
    <property type="molecule type" value="Genomic_DNA"/>
</dbReference>
<dbReference type="InterPro" id="IPR045304">
    <property type="entry name" value="LbH_SAT"/>
</dbReference>
<comment type="similarity">
    <text evidence="1">Belongs to the transferase hexapeptide repeat family.</text>
</comment>
<dbReference type="CDD" id="cd03354">
    <property type="entry name" value="LbH_SAT"/>
    <property type="match status" value="1"/>
</dbReference>
<dbReference type="SUPFAM" id="SSF51161">
    <property type="entry name" value="Trimeric LpxA-like enzymes"/>
    <property type="match status" value="1"/>
</dbReference>
<dbReference type="InterPro" id="IPR011004">
    <property type="entry name" value="Trimer_LpxA-like_sf"/>
</dbReference>
<dbReference type="GO" id="GO:0009001">
    <property type="term" value="F:serine O-acetyltransferase activity"/>
    <property type="evidence" value="ECO:0007669"/>
    <property type="project" value="UniProtKB-EC"/>
</dbReference>
<proteinExistence type="inferred from homology"/>
<dbReference type="PANTHER" id="PTHR42811">
    <property type="entry name" value="SERINE ACETYLTRANSFERASE"/>
    <property type="match status" value="1"/>
</dbReference>
<gene>
    <name evidence="5" type="ORF">AVDCRST_MAG20-2582</name>
</gene>
<accession>A0A6J4IL69</accession>
<evidence type="ECO:0000313" key="5">
    <source>
        <dbReference type="EMBL" id="CAA9255587.1"/>
    </source>
</evidence>
<keyword evidence="3 5" id="KW-0012">Acyltransferase</keyword>
<evidence type="ECO:0000256" key="3">
    <source>
        <dbReference type="ARBA" id="ARBA00023315"/>
    </source>
</evidence>
<dbReference type="EC" id="2.3.1.30" evidence="5"/>
<sequence>MDSSQRTGAWGLIKEDFATHLRHPLDPGFHALVVHRLGSAIAPDDRGVSRALRRLHQFAHRRVSAAYGIEIPPSVRIGRRLSLPHAHGVVFVVGSVIGDDCVVRHNVTLGAASHEHGGYPTVGDRVHFGPGSIVTGEVKIGDDVRIGPGAVVITDVPAGSRVLAPVGSIRPPGPGSPPSPRDVVRPSADVTGDARAR</sequence>
<name>A0A6J4IL69_9ACTN</name>
<protein>
    <submittedName>
        <fullName evidence="5">Serine acetyltransferase</fullName>
        <ecNumber evidence="5">2.3.1.30</ecNumber>
    </submittedName>
</protein>
<dbReference type="InterPro" id="IPR001451">
    <property type="entry name" value="Hexapep"/>
</dbReference>
<organism evidence="5">
    <name type="scientific">uncultured Acidimicrobiales bacterium</name>
    <dbReference type="NCBI Taxonomy" id="310071"/>
    <lineage>
        <taxon>Bacteria</taxon>
        <taxon>Bacillati</taxon>
        <taxon>Actinomycetota</taxon>
        <taxon>Acidimicrobiia</taxon>
        <taxon>Acidimicrobiales</taxon>
        <taxon>environmental samples</taxon>
    </lineage>
</organism>
<dbReference type="Pfam" id="PF00132">
    <property type="entry name" value="Hexapep"/>
    <property type="match status" value="1"/>
</dbReference>
<evidence type="ECO:0000256" key="1">
    <source>
        <dbReference type="ARBA" id="ARBA00007274"/>
    </source>
</evidence>
<dbReference type="AlphaFoldDB" id="A0A6J4IL69"/>
<dbReference type="Gene3D" id="2.160.10.10">
    <property type="entry name" value="Hexapeptide repeat proteins"/>
    <property type="match status" value="1"/>
</dbReference>
<feature type="compositionally biased region" description="Pro residues" evidence="4">
    <location>
        <begin position="171"/>
        <end position="180"/>
    </location>
</feature>
<evidence type="ECO:0000256" key="2">
    <source>
        <dbReference type="ARBA" id="ARBA00022679"/>
    </source>
</evidence>
<keyword evidence="2 5" id="KW-0808">Transferase</keyword>
<evidence type="ECO:0000256" key="4">
    <source>
        <dbReference type="SAM" id="MobiDB-lite"/>
    </source>
</evidence>
<reference evidence="5" key="1">
    <citation type="submission" date="2020-02" db="EMBL/GenBank/DDBJ databases">
        <authorList>
            <person name="Meier V. D."/>
        </authorList>
    </citation>
    <scope>NUCLEOTIDE SEQUENCE</scope>
    <source>
        <strain evidence="5">AVDCRST_MAG20</strain>
    </source>
</reference>
<feature type="region of interest" description="Disordered" evidence="4">
    <location>
        <begin position="164"/>
        <end position="197"/>
    </location>
</feature>